<keyword evidence="4" id="KW-0337">GPI-anchor biosynthesis</keyword>
<keyword evidence="9" id="KW-0325">Glycoprotein</keyword>
<evidence type="ECO:0000256" key="2">
    <source>
        <dbReference type="ARBA" id="ARBA00004687"/>
    </source>
</evidence>
<comment type="similarity">
    <text evidence="3">Belongs to the PIGX family.</text>
</comment>
<dbReference type="GO" id="GO:0006506">
    <property type="term" value="P:GPI anchor biosynthetic process"/>
    <property type="evidence" value="ECO:0007669"/>
    <property type="project" value="UniProtKB-KW"/>
</dbReference>
<dbReference type="InterPro" id="IPR040039">
    <property type="entry name" value="PIGX"/>
</dbReference>
<keyword evidence="12" id="KW-1185">Reference proteome</keyword>
<dbReference type="KEGG" id="blac:94344740"/>
<dbReference type="AlphaFoldDB" id="A0A976IEI6"/>
<organism evidence="11 12">
    <name type="scientific">Bremia lactucae</name>
    <name type="common">Lettuce downy mildew</name>
    <dbReference type="NCBI Taxonomy" id="4779"/>
    <lineage>
        <taxon>Eukaryota</taxon>
        <taxon>Sar</taxon>
        <taxon>Stramenopiles</taxon>
        <taxon>Oomycota</taxon>
        <taxon>Peronosporomycetes</taxon>
        <taxon>Peronosporales</taxon>
        <taxon>Peronosporaceae</taxon>
        <taxon>Bremia</taxon>
    </lineage>
</organism>
<dbReference type="PANTHER" id="PTHR28650:SF1">
    <property type="entry name" value="PHOSPHATIDYLINOSITOL-GLYCAN BIOSYNTHESIS CLASS X PROTEIN"/>
    <property type="match status" value="1"/>
</dbReference>
<evidence type="ECO:0000256" key="9">
    <source>
        <dbReference type="ARBA" id="ARBA00023180"/>
    </source>
</evidence>
<evidence type="ECO:0000256" key="10">
    <source>
        <dbReference type="SAM" id="Phobius"/>
    </source>
</evidence>
<evidence type="ECO:0008006" key="13">
    <source>
        <dbReference type="Google" id="ProtNLM"/>
    </source>
</evidence>
<feature type="transmembrane region" description="Helical" evidence="10">
    <location>
        <begin position="417"/>
        <end position="439"/>
    </location>
</feature>
<dbReference type="PANTHER" id="PTHR28650">
    <property type="entry name" value="PHOSPHATIDYLINOSITOL-GLYCAN BIOSYNTHESIS CLASS X PROTEIN"/>
    <property type="match status" value="1"/>
</dbReference>
<keyword evidence="8 10" id="KW-0472">Membrane</keyword>
<dbReference type="EMBL" id="SHOA02000016">
    <property type="protein sequence ID" value="TDH68942.1"/>
    <property type="molecule type" value="Genomic_DNA"/>
</dbReference>
<name>A0A976IEI6_BRELC</name>
<dbReference type="RefSeq" id="XP_067818441.1">
    <property type="nucleotide sequence ID" value="XM_067959069.1"/>
</dbReference>
<keyword evidence="5 10" id="KW-0812">Transmembrane</keyword>
<sequence length="461" mass="52359">MNTTFHKRIEENVRKVLDNIVPSVQILPNFLKDFLAKSFCNHATWKSSNSPERIFHEDASKSQTLCYSSSFPFWPGNDNSSFFHNLFQKSNANTGIVKHSITERALLEAHRNLLTCRQEPIIAALKLSRRETSPATLEATFFGSYIVRFCRSGAADRTAVQVRRSTSDNFFVTPIISKHNIYELEYAWLQRKGKAVSVESVLTTPIEVQVTQPVAAALMHAAIIGEGFHRRYVIDVKVLKHEGCGKATRNNTILLRVPISNTAYIDLDELRRMERFNELKLVSFTKHIEIERPSPVSAQHVIVLEFPMSGIPAGSCIILSLSNQIHIEYPIHFRYQAPSETESYRQAFVIAPDIFIKCLDKNPAARNKLKPIRDDVTWGISNQENWFSDSDWINLAAVSPLPALQISIPVGYLPSRWLVSYVTLMATIVSAAIIIWFSYREAYGVPKAWGKFEPSWKSKDN</sequence>
<comment type="caution">
    <text evidence="11">The sequence shown here is derived from an EMBL/GenBank/DDBJ whole genome shotgun (WGS) entry which is preliminary data.</text>
</comment>
<evidence type="ECO:0000256" key="8">
    <source>
        <dbReference type="ARBA" id="ARBA00023136"/>
    </source>
</evidence>
<dbReference type="GO" id="GO:0005789">
    <property type="term" value="C:endoplasmic reticulum membrane"/>
    <property type="evidence" value="ECO:0007669"/>
    <property type="project" value="UniProtKB-SubCell"/>
</dbReference>
<evidence type="ECO:0000313" key="11">
    <source>
        <dbReference type="EMBL" id="TDH68942.1"/>
    </source>
</evidence>
<evidence type="ECO:0000256" key="5">
    <source>
        <dbReference type="ARBA" id="ARBA00022692"/>
    </source>
</evidence>
<reference evidence="11 12" key="1">
    <citation type="journal article" date="2021" name="Genome Biol.">
        <title>AFLAP: assembly-free linkage analysis pipeline using k-mers from genome sequencing data.</title>
        <authorList>
            <person name="Fletcher K."/>
            <person name="Zhang L."/>
            <person name="Gil J."/>
            <person name="Han R."/>
            <person name="Cavanaugh K."/>
            <person name="Michelmore R."/>
        </authorList>
    </citation>
    <scope>NUCLEOTIDE SEQUENCE [LARGE SCALE GENOMIC DNA]</scope>
    <source>
        <strain evidence="11 12">SF5</strain>
    </source>
</reference>
<evidence type="ECO:0000256" key="3">
    <source>
        <dbReference type="ARBA" id="ARBA00010345"/>
    </source>
</evidence>
<accession>A0A976IEI6</accession>
<protein>
    <recommendedName>
        <fullName evidence="13">Phosphatidylinositol-glycan biosynthesis class X protein</fullName>
    </recommendedName>
</protein>
<comment type="pathway">
    <text evidence="2">Glycolipid biosynthesis; glycosylphosphatidylinositol-anchor biosynthesis.</text>
</comment>
<keyword evidence="7 10" id="KW-1133">Transmembrane helix</keyword>
<dbReference type="Proteomes" id="UP000294530">
    <property type="component" value="Unassembled WGS sequence"/>
</dbReference>
<evidence type="ECO:0000313" key="12">
    <source>
        <dbReference type="Proteomes" id="UP000294530"/>
    </source>
</evidence>
<proteinExistence type="inferred from homology"/>
<dbReference type="InterPro" id="IPR013233">
    <property type="entry name" value="PIG-X/PBN1"/>
</dbReference>
<gene>
    <name evidence="11" type="ORF">CCR75_000964</name>
</gene>
<dbReference type="GeneID" id="94344740"/>
<evidence type="ECO:0000256" key="7">
    <source>
        <dbReference type="ARBA" id="ARBA00022989"/>
    </source>
</evidence>
<evidence type="ECO:0000256" key="4">
    <source>
        <dbReference type="ARBA" id="ARBA00022502"/>
    </source>
</evidence>
<comment type="subcellular location">
    <subcellularLocation>
        <location evidence="1">Endoplasmic reticulum membrane</location>
        <topology evidence="1">Single-pass membrane protein</topology>
    </subcellularLocation>
</comment>
<dbReference type="Pfam" id="PF08320">
    <property type="entry name" value="PIG-X"/>
    <property type="match status" value="1"/>
</dbReference>
<dbReference type="OrthoDB" id="5546453at2759"/>
<evidence type="ECO:0000256" key="1">
    <source>
        <dbReference type="ARBA" id="ARBA00004389"/>
    </source>
</evidence>
<evidence type="ECO:0000256" key="6">
    <source>
        <dbReference type="ARBA" id="ARBA00022824"/>
    </source>
</evidence>
<keyword evidence="6" id="KW-0256">Endoplasmic reticulum</keyword>